<feature type="compositionally biased region" description="Acidic residues" evidence="1">
    <location>
        <begin position="121"/>
        <end position="131"/>
    </location>
</feature>
<sequence precursor="true">MMKVRAVETLAFVVGLAATQAMGSGVGVSYYVPGTPVAAGPPAASCPPGGCGPVASCNSCQRLGFACVDHATVPPCTAEGGCYPSRGTWGWNQTRWRRWPGTEEGGPKPQEADAQDSLLPDYEEPAPEDEDKQAPSPIEDERSEEPTEGRDLPPAPRPGREIDLPAFPEPNLPRPAMPAPAPRQQQAPPAPQSLPFGYAPPEGNPTANRYGPPSLPFGSQPTSQPTSLPKTASSDDAPPPLPVGFTNSGSPTMLRRLPITGGRPATFDTSVQPASAHLPLTR</sequence>
<feature type="compositionally biased region" description="Pro residues" evidence="1">
    <location>
        <begin position="167"/>
        <end position="181"/>
    </location>
</feature>
<keyword evidence="4" id="KW-1185">Reference proteome</keyword>
<feature type="compositionally biased region" description="Polar residues" evidence="1">
    <location>
        <begin position="217"/>
        <end position="234"/>
    </location>
</feature>
<name>A0A5C6AP23_9BACT</name>
<gene>
    <name evidence="3" type="ORF">Pla108_08670</name>
</gene>
<proteinExistence type="predicted"/>
<protein>
    <submittedName>
        <fullName evidence="3">Uncharacterized protein</fullName>
    </submittedName>
</protein>
<evidence type="ECO:0000256" key="1">
    <source>
        <dbReference type="SAM" id="MobiDB-lite"/>
    </source>
</evidence>
<evidence type="ECO:0000313" key="3">
    <source>
        <dbReference type="EMBL" id="TWT99923.1"/>
    </source>
</evidence>
<dbReference type="Proteomes" id="UP000317421">
    <property type="component" value="Unassembled WGS sequence"/>
</dbReference>
<evidence type="ECO:0000256" key="2">
    <source>
        <dbReference type="SAM" id="SignalP"/>
    </source>
</evidence>
<feature type="signal peptide" evidence="2">
    <location>
        <begin position="1"/>
        <end position="23"/>
    </location>
</feature>
<dbReference type="AlphaFoldDB" id="A0A5C6AP23"/>
<dbReference type="EMBL" id="SJPR01000001">
    <property type="protein sequence ID" value="TWT99923.1"/>
    <property type="molecule type" value="Genomic_DNA"/>
</dbReference>
<evidence type="ECO:0000313" key="4">
    <source>
        <dbReference type="Proteomes" id="UP000317421"/>
    </source>
</evidence>
<accession>A0A5C6AP23</accession>
<dbReference type="OrthoDB" id="292768at2"/>
<feature type="region of interest" description="Disordered" evidence="1">
    <location>
        <begin position="120"/>
        <end position="282"/>
    </location>
</feature>
<keyword evidence="2" id="KW-0732">Signal</keyword>
<feature type="chain" id="PRO_5022940459" evidence="2">
    <location>
        <begin position="24"/>
        <end position="282"/>
    </location>
</feature>
<organism evidence="3 4">
    <name type="scientific">Botrimarina colliarenosi</name>
    <dbReference type="NCBI Taxonomy" id="2528001"/>
    <lineage>
        <taxon>Bacteria</taxon>
        <taxon>Pseudomonadati</taxon>
        <taxon>Planctomycetota</taxon>
        <taxon>Planctomycetia</taxon>
        <taxon>Pirellulales</taxon>
        <taxon>Lacipirellulaceae</taxon>
        <taxon>Botrimarina</taxon>
    </lineage>
</organism>
<comment type="caution">
    <text evidence="3">The sequence shown here is derived from an EMBL/GenBank/DDBJ whole genome shotgun (WGS) entry which is preliminary data.</text>
</comment>
<reference evidence="3 4" key="1">
    <citation type="submission" date="2019-02" db="EMBL/GenBank/DDBJ databases">
        <title>Deep-cultivation of Planctomycetes and their phenomic and genomic characterization uncovers novel biology.</title>
        <authorList>
            <person name="Wiegand S."/>
            <person name="Jogler M."/>
            <person name="Boedeker C."/>
            <person name="Pinto D."/>
            <person name="Vollmers J."/>
            <person name="Rivas-Marin E."/>
            <person name="Kohn T."/>
            <person name="Peeters S.H."/>
            <person name="Heuer A."/>
            <person name="Rast P."/>
            <person name="Oberbeckmann S."/>
            <person name="Bunk B."/>
            <person name="Jeske O."/>
            <person name="Meyerdierks A."/>
            <person name="Storesund J.E."/>
            <person name="Kallscheuer N."/>
            <person name="Luecker S."/>
            <person name="Lage O.M."/>
            <person name="Pohl T."/>
            <person name="Merkel B.J."/>
            <person name="Hornburger P."/>
            <person name="Mueller R.-W."/>
            <person name="Bruemmer F."/>
            <person name="Labrenz M."/>
            <person name="Spormann A.M."/>
            <person name="Op Den Camp H."/>
            <person name="Overmann J."/>
            <person name="Amann R."/>
            <person name="Jetten M.S.M."/>
            <person name="Mascher T."/>
            <person name="Medema M.H."/>
            <person name="Devos D.P."/>
            <person name="Kaster A.-K."/>
            <person name="Ovreas L."/>
            <person name="Rohde M."/>
            <person name="Galperin M.Y."/>
            <person name="Jogler C."/>
        </authorList>
    </citation>
    <scope>NUCLEOTIDE SEQUENCE [LARGE SCALE GENOMIC DNA]</scope>
    <source>
        <strain evidence="3 4">Pla108</strain>
    </source>
</reference>